<organism evidence="2 3">
    <name type="scientific">Giardia muris</name>
    <dbReference type="NCBI Taxonomy" id="5742"/>
    <lineage>
        <taxon>Eukaryota</taxon>
        <taxon>Metamonada</taxon>
        <taxon>Diplomonadida</taxon>
        <taxon>Hexamitidae</taxon>
        <taxon>Giardiinae</taxon>
        <taxon>Giardia</taxon>
    </lineage>
</organism>
<feature type="transmembrane region" description="Helical" evidence="1">
    <location>
        <begin position="56"/>
        <end position="89"/>
    </location>
</feature>
<dbReference type="EMBL" id="VDLU01000002">
    <property type="protein sequence ID" value="TNJ29183.1"/>
    <property type="molecule type" value="Genomic_DNA"/>
</dbReference>
<feature type="transmembrane region" description="Helical" evidence="1">
    <location>
        <begin position="116"/>
        <end position="139"/>
    </location>
</feature>
<dbReference type="GO" id="GO:0016192">
    <property type="term" value="P:vesicle-mediated transport"/>
    <property type="evidence" value="ECO:0007669"/>
    <property type="project" value="InterPro"/>
</dbReference>
<dbReference type="OrthoDB" id="10249438at2759"/>
<name>A0A4Z1T592_GIAMU</name>
<dbReference type="AlphaFoldDB" id="A0A4Z1T592"/>
<gene>
    <name evidence="2" type="ORF">GMRT_14951</name>
</gene>
<proteinExistence type="predicted"/>
<evidence type="ECO:0000313" key="2">
    <source>
        <dbReference type="EMBL" id="TNJ29183.1"/>
    </source>
</evidence>
<dbReference type="Proteomes" id="UP000315496">
    <property type="component" value="Chromosome 2"/>
</dbReference>
<evidence type="ECO:0000256" key="1">
    <source>
        <dbReference type="SAM" id="Phobius"/>
    </source>
</evidence>
<protein>
    <submittedName>
        <fullName evidence="2">Cornichon protein</fullName>
    </submittedName>
</protein>
<keyword evidence="1" id="KW-1133">Transmembrane helix</keyword>
<keyword evidence="1" id="KW-0812">Transmembrane</keyword>
<evidence type="ECO:0000313" key="3">
    <source>
        <dbReference type="Proteomes" id="UP000315496"/>
    </source>
</evidence>
<dbReference type="VEuPathDB" id="GiardiaDB:GMRT_14951"/>
<dbReference type="Pfam" id="PF03311">
    <property type="entry name" value="Cornichon"/>
    <property type="match status" value="1"/>
</dbReference>
<dbReference type="InterPro" id="IPR003377">
    <property type="entry name" value="Cornichon"/>
</dbReference>
<dbReference type="SMART" id="SM01398">
    <property type="entry name" value="Cornichon"/>
    <property type="match status" value="1"/>
</dbReference>
<feature type="transmembrane region" description="Helical" evidence="1">
    <location>
        <begin position="6"/>
        <end position="27"/>
    </location>
</feature>
<sequence length="141" mass="16104">MGCWNYLMFYVAMMVLSLIMLVLTTLINGAHTDTRSGHIDAFEHNRRVNRLVKFDVVAPVVFFVVSLLFGQVILPILCIPFIVTTVVLYKQDRLFFTPSNLSNRLRFDEKYSVVKVLMYSGVFVYVVIRGAVQLGFCLADL</sequence>
<accession>A0A4Z1T592</accession>
<keyword evidence="1" id="KW-0472">Membrane</keyword>
<keyword evidence="3" id="KW-1185">Reference proteome</keyword>
<comment type="caution">
    <text evidence="2">The sequence shown here is derived from an EMBL/GenBank/DDBJ whole genome shotgun (WGS) entry which is preliminary data.</text>
</comment>
<reference evidence="2 3" key="1">
    <citation type="submission" date="2019-05" db="EMBL/GenBank/DDBJ databases">
        <title>The compact genome of Giardia muris reveals important steps in the evolution of intestinal protozoan parasites.</title>
        <authorList>
            <person name="Xu F."/>
            <person name="Jimenez-Gonzalez A."/>
            <person name="Einarsson E."/>
            <person name="Astvaldsson A."/>
            <person name="Peirasmaki D."/>
            <person name="Eckmann L."/>
            <person name="Andersson J.O."/>
            <person name="Svard S.G."/>
            <person name="Jerlstrom-Hultqvist J."/>
        </authorList>
    </citation>
    <scope>NUCLEOTIDE SEQUENCE [LARGE SCALE GENOMIC DNA]</scope>
    <source>
        <strain evidence="2 3">Roberts-Thomson</strain>
    </source>
</reference>